<dbReference type="WBParaSite" id="SSTP_0000851400.1">
    <property type="protein sequence ID" value="SSTP_0000851400.1"/>
    <property type="gene ID" value="SSTP_0000851400"/>
</dbReference>
<sequence length="182" mass="21049">MKIRIYGFTTIFFLTFLVNKLICECSKSKISKEILDEFRISQFLYEFNKTLLNVPGKVIKNYNLTKSLVEKERKIRSINECSGKEGKSCCKKNLKINLHSVGFNFILSPVNVDIGNCIGSCKLNDNQFPNAKLLRISGISTKQKSSCCFPDTFQKQYFYIYTEKEVVLKEIDHMFVETCRCT</sequence>
<evidence type="ECO:0000313" key="7">
    <source>
        <dbReference type="Proteomes" id="UP000035681"/>
    </source>
</evidence>
<feature type="domain" description="TGF-beta family profile" evidence="5">
    <location>
        <begin position="73"/>
        <end position="182"/>
    </location>
</feature>
<name>A0A0K0EGA4_STRER</name>
<keyword evidence="4" id="KW-0732">Signal</keyword>
<evidence type="ECO:0000259" key="5">
    <source>
        <dbReference type="PROSITE" id="PS51362"/>
    </source>
</evidence>
<keyword evidence="2" id="KW-0964">Secreted</keyword>
<proteinExistence type="evidence at transcript level"/>
<dbReference type="Proteomes" id="UP000035681">
    <property type="component" value="Unplaced"/>
</dbReference>
<evidence type="ECO:0000313" key="6">
    <source>
        <dbReference type="EMBL" id="QWX95834.1"/>
    </source>
</evidence>
<dbReference type="SMR" id="A0A0K0EGA4"/>
<comment type="similarity">
    <text evidence="3">Belongs to the TGF-beta family.</text>
</comment>
<dbReference type="Pfam" id="PF00019">
    <property type="entry name" value="TGF_beta"/>
    <property type="match status" value="1"/>
</dbReference>
<evidence type="ECO:0000256" key="2">
    <source>
        <dbReference type="ARBA" id="ARBA00022525"/>
    </source>
</evidence>
<dbReference type="Gene3D" id="2.10.90.10">
    <property type="entry name" value="Cystine-knot cytokines"/>
    <property type="match status" value="1"/>
</dbReference>
<keyword evidence="3" id="KW-0339">Growth factor</keyword>
<accession>A0A0K0EGA4</accession>
<dbReference type="GO" id="GO:0005576">
    <property type="term" value="C:extracellular region"/>
    <property type="evidence" value="ECO:0007669"/>
    <property type="project" value="UniProtKB-SubCell"/>
</dbReference>
<organism evidence="8">
    <name type="scientific">Strongyloides stercoralis</name>
    <name type="common">Threadworm</name>
    <dbReference type="NCBI Taxonomy" id="6248"/>
    <lineage>
        <taxon>Eukaryota</taxon>
        <taxon>Metazoa</taxon>
        <taxon>Ecdysozoa</taxon>
        <taxon>Nematoda</taxon>
        <taxon>Chromadorea</taxon>
        <taxon>Rhabditida</taxon>
        <taxon>Tylenchina</taxon>
        <taxon>Panagrolaimomorpha</taxon>
        <taxon>Strongyloidoidea</taxon>
        <taxon>Strongyloididae</taxon>
        <taxon>Strongyloides</taxon>
    </lineage>
</organism>
<protein>
    <submittedName>
        <fullName evidence="6 8">Non-canonical TGFbeta ligand</fullName>
    </submittedName>
</protein>
<gene>
    <name evidence="6" type="primary">tgh-7</name>
</gene>
<evidence type="ECO:0000313" key="8">
    <source>
        <dbReference type="WBParaSite" id="SSTP_0000851400.1"/>
    </source>
</evidence>
<evidence type="ECO:0000256" key="1">
    <source>
        <dbReference type="ARBA" id="ARBA00004613"/>
    </source>
</evidence>
<dbReference type="AlphaFoldDB" id="A0A0K0EGA4"/>
<reference evidence="6" key="3">
    <citation type="journal article" date="2021" name="Sci. Rep.">
        <title>Transcriptional profiles in Strongyloides stercoralis males reveal deviations from the Caenorhabditis sex determination model.</title>
        <authorList>
            <person name="Gonzalez Akimori D"/>
            <person name="Dalessandro EJ"/>
            <person name="Nolan TJ"/>
            <person name="Stieha CR"/>
            <person name="Lok JB Stoltzfus.JDC."/>
        </authorList>
    </citation>
    <scope>NUCLEOTIDE SEQUENCE</scope>
    <source>
        <strain evidence="6">PV001</strain>
    </source>
</reference>
<keyword evidence="7" id="KW-1185">Reference proteome</keyword>
<dbReference type="PROSITE" id="PS51362">
    <property type="entry name" value="TGF_BETA_2"/>
    <property type="match status" value="1"/>
</dbReference>
<dbReference type="InterPro" id="IPR001839">
    <property type="entry name" value="TGF-b_C"/>
</dbReference>
<feature type="signal peptide" evidence="4">
    <location>
        <begin position="1"/>
        <end position="23"/>
    </location>
</feature>
<reference evidence="6" key="4">
    <citation type="submission" date="2021-05" db="EMBL/GenBank/DDBJ databases">
        <authorList>
            <person name="Stoltzfus J.D.C."/>
        </authorList>
    </citation>
    <scope>NUCLEOTIDE SEQUENCE</scope>
    <source>
        <strain evidence="6">PV001</strain>
    </source>
</reference>
<dbReference type="EMBL" id="MZ297874">
    <property type="protein sequence ID" value="QWX95834.1"/>
    <property type="molecule type" value="mRNA"/>
</dbReference>
<evidence type="ECO:0000256" key="3">
    <source>
        <dbReference type="RuleBase" id="RU000354"/>
    </source>
</evidence>
<dbReference type="WBParaSite" id="TCONS_00015023.p1">
    <property type="protein sequence ID" value="TCONS_00015023.p1"/>
    <property type="gene ID" value="XLOC_010235"/>
</dbReference>
<dbReference type="GO" id="GO:0008083">
    <property type="term" value="F:growth factor activity"/>
    <property type="evidence" value="ECO:0007669"/>
    <property type="project" value="UniProtKB-KW"/>
</dbReference>
<comment type="subcellular location">
    <subcellularLocation>
        <location evidence="1">Secreted</location>
    </subcellularLocation>
</comment>
<dbReference type="STRING" id="6248.A0A0K0EGA4"/>
<evidence type="ECO:0000256" key="4">
    <source>
        <dbReference type="SAM" id="SignalP"/>
    </source>
</evidence>
<reference evidence="8" key="2">
    <citation type="submission" date="2015-08" db="UniProtKB">
        <authorList>
            <consortium name="WormBaseParasite"/>
        </authorList>
    </citation>
    <scope>IDENTIFICATION</scope>
</reference>
<dbReference type="SMART" id="SM00204">
    <property type="entry name" value="TGFB"/>
    <property type="match status" value="1"/>
</dbReference>
<dbReference type="SUPFAM" id="SSF57501">
    <property type="entry name" value="Cystine-knot cytokines"/>
    <property type="match status" value="1"/>
</dbReference>
<feature type="chain" id="PRO_5041597202" evidence="4">
    <location>
        <begin position="24"/>
        <end position="182"/>
    </location>
</feature>
<reference evidence="6" key="1">
    <citation type="journal article" date="2012" name="PLoS Negl. Trop. Dis.">
        <title>RNAseq analysis of the parasitic nematode Strongyloides stercoralis reveals divergent regulation of canonical dauer pathways.</title>
        <authorList>
            <person name="Stoltzfus JD"/>
            <person name="Minot S"/>
            <person name="Berriman M"/>
            <person name="Nolan TJ Lok.JB."/>
        </authorList>
    </citation>
    <scope>NUCLEOTIDE SEQUENCE</scope>
    <source>
        <strain evidence="6">PV001</strain>
    </source>
</reference>
<dbReference type="InterPro" id="IPR029034">
    <property type="entry name" value="Cystine-knot_cytokine"/>
</dbReference>